<organism evidence="1 2">
    <name type="scientific">Mytilus edulis</name>
    <name type="common">Blue mussel</name>
    <dbReference type="NCBI Taxonomy" id="6550"/>
    <lineage>
        <taxon>Eukaryota</taxon>
        <taxon>Metazoa</taxon>
        <taxon>Spiralia</taxon>
        <taxon>Lophotrochozoa</taxon>
        <taxon>Mollusca</taxon>
        <taxon>Bivalvia</taxon>
        <taxon>Autobranchia</taxon>
        <taxon>Pteriomorphia</taxon>
        <taxon>Mytilida</taxon>
        <taxon>Mytiloidea</taxon>
        <taxon>Mytilidae</taxon>
        <taxon>Mytilinae</taxon>
        <taxon>Mytilus</taxon>
    </lineage>
</organism>
<protein>
    <submittedName>
        <fullName evidence="1">Uncharacterized protein</fullName>
    </submittedName>
</protein>
<dbReference type="AlphaFoldDB" id="A0A8S3PUL0"/>
<evidence type="ECO:0000313" key="2">
    <source>
        <dbReference type="Proteomes" id="UP000683360"/>
    </source>
</evidence>
<sequence length="150" mass="17408">MKQIQHLPERTANTGTLLLLGWIPIEAAVHKRMLCTFRNIVANKNPVEYNIANRQLAIKNKDSKSWFIRIVVLADKYELPSPHELLVNPPCKYKWNKLVSKVVNFFWLDKLKTDAKEKSTLKLLNIEDTIIRKTHNIWFSGGADPFAVKR</sequence>
<evidence type="ECO:0000313" key="1">
    <source>
        <dbReference type="EMBL" id="CAG2187364.1"/>
    </source>
</evidence>
<comment type="caution">
    <text evidence="1">The sequence shown here is derived from an EMBL/GenBank/DDBJ whole genome shotgun (WGS) entry which is preliminary data.</text>
</comment>
<dbReference type="EMBL" id="CAJPWZ010000166">
    <property type="protein sequence ID" value="CAG2187364.1"/>
    <property type="molecule type" value="Genomic_DNA"/>
</dbReference>
<reference evidence="1" key="1">
    <citation type="submission" date="2021-03" db="EMBL/GenBank/DDBJ databases">
        <authorList>
            <person name="Bekaert M."/>
        </authorList>
    </citation>
    <scope>NUCLEOTIDE SEQUENCE</scope>
</reference>
<name>A0A8S3PUL0_MYTED</name>
<gene>
    <name evidence="1" type="ORF">MEDL_2846</name>
</gene>
<dbReference type="Proteomes" id="UP000683360">
    <property type="component" value="Unassembled WGS sequence"/>
</dbReference>
<keyword evidence="2" id="KW-1185">Reference proteome</keyword>
<proteinExistence type="predicted"/>
<accession>A0A8S3PUL0</accession>